<name>A0A7Z7IIX2_9MYCO</name>
<dbReference type="InterPro" id="IPR012340">
    <property type="entry name" value="NA-bd_OB-fold"/>
</dbReference>
<feature type="transmembrane region" description="Helical" evidence="5">
    <location>
        <begin position="231"/>
        <end position="248"/>
    </location>
</feature>
<evidence type="ECO:0000256" key="4">
    <source>
        <dbReference type="ARBA" id="ARBA00023136"/>
    </source>
</evidence>
<feature type="transmembrane region" description="Helical" evidence="5">
    <location>
        <begin position="435"/>
        <end position="458"/>
    </location>
</feature>
<evidence type="ECO:0000256" key="5">
    <source>
        <dbReference type="SAM" id="Phobius"/>
    </source>
</evidence>
<keyword evidence="2 5" id="KW-0812">Transmembrane</keyword>
<dbReference type="AlphaFoldDB" id="A0A7Z7IIX2"/>
<feature type="transmembrane region" description="Helical" evidence="5">
    <location>
        <begin position="403"/>
        <end position="423"/>
    </location>
</feature>
<sequence length="781" mass="84813">MTSDGSSAGKLRIPLTIGDVCKRLFLGKPLITEDLAAERLSNPVALGALSPDAISSTAYGPEQILIELLPNAGLAAFALLLPITGVILLILALVAASYRQVVMAYTRAGGSYIVARDNFGPRVAQIAAAALLIDYVVTVAVQSAAGTVAVVSAIPALGPYSLEITVGVVIVICYANLRGMKEAGRPFAAATYLFVIVIATTIVTGVIRHLFWGLPTYDPQQLPGTVPVHQGNGLVMGATILVLLRAFANGGSSLTGVEAISNTVDVFRKPQGRNARRVLTAMAGILGFLLAGVAYLAYATHATPYLTEYPSVLSQIARMVFGNGMTGNICFMVVQASTAAILFTGANTSFNGFPALANFVAEDRFLPRQLTKRGHRLVFSNGIITLTALSVVLLVVTGGSVNALVPLYAIGVFTGFAMAGYGMTKYHLTHREHGWRYRLAINLSAAILSTIVVAIFAVAKFTEGAWLVVVLFPLLVFVLMRLNREYRAEAAILEMFRTGGPELVKYARHRVFIFVNSVDLAVIEALRYGKGLRADELIAVHFMVDAPYAAQLRKRWDHFDLDTRLRIVDCPDRRITRAAQVLVATASKEHPDSNVTVLLPRRTYAPLLGRLLHDRTADKIARAVSVIPDAAATIVPYDVQSRIQEAYPERFEQRITRELDKLETWVFQAEEQAVEAYEHPERPPSVITVAALIPGQRGTIEGRVSQVEDITKRRRIFRWIVVGDDSGDIRITFHPGRGGADIQPGQLLRITGKARQSGNRPMSMVNPTYHVVEELAKEPNS</sequence>
<evidence type="ECO:0000256" key="3">
    <source>
        <dbReference type="ARBA" id="ARBA00022989"/>
    </source>
</evidence>
<dbReference type="InterPro" id="IPR002293">
    <property type="entry name" value="AA/rel_permease1"/>
</dbReference>
<reference evidence="6 7" key="1">
    <citation type="submission" date="2017-10" db="EMBL/GenBank/DDBJ databases">
        <authorList>
            <consortium name="Urmite Genomes"/>
        </authorList>
    </citation>
    <scope>NUCLEOTIDE SEQUENCE [LARGE SCALE GENOMIC DNA]</scope>
    <source>
        <strain evidence="6 7">FB-527</strain>
    </source>
</reference>
<protein>
    <recommendedName>
        <fullName evidence="8">DNA-binding protein</fullName>
    </recommendedName>
</protein>
<accession>A0A7Z7IIX2</accession>
<dbReference type="InterPro" id="IPR053153">
    <property type="entry name" value="APC_K+_Transporter"/>
</dbReference>
<dbReference type="Proteomes" id="UP000554965">
    <property type="component" value="Unassembled WGS sequence"/>
</dbReference>
<keyword evidence="4 5" id="KW-0472">Membrane</keyword>
<keyword evidence="3 5" id="KW-1133">Transmembrane helix</keyword>
<evidence type="ECO:0000313" key="7">
    <source>
        <dbReference type="Proteomes" id="UP000554965"/>
    </source>
</evidence>
<proteinExistence type="predicted"/>
<feature type="transmembrane region" description="Helical" evidence="5">
    <location>
        <begin position="464"/>
        <end position="482"/>
    </location>
</feature>
<feature type="transmembrane region" description="Helical" evidence="5">
    <location>
        <begin position="74"/>
        <end position="98"/>
    </location>
</feature>
<dbReference type="SUPFAM" id="SSF50249">
    <property type="entry name" value="Nucleic acid-binding proteins"/>
    <property type="match status" value="1"/>
</dbReference>
<dbReference type="Pfam" id="PF13520">
    <property type="entry name" value="AA_permease_2"/>
    <property type="match status" value="1"/>
</dbReference>
<feature type="transmembrane region" description="Helical" evidence="5">
    <location>
        <begin position="278"/>
        <end position="300"/>
    </location>
</feature>
<feature type="transmembrane region" description="Helical" evidence="5">
    <location>
        <begin position="320"/>
        <end position="343"/>
    </location>
</feature>
<evidence type="ECO:0000256" key="1">
    <source>
        <dbReference type="ARBA" id="ARBA00004141"/>
    </source>
</evidence>
<feature type="transmembrane region" description="Helical" evidence="5">
    <location>
        <begin position="126"/>
        <end position="154"/>
    </location>
</feature>
<feature type="transmembrane region" description="Helical" evidence="5">
    <location>
        <begin position="160"/>
        <end position="177"/>
    </location>
</feature>
<dbReference type="PANTHER" id="PTHR47704:SF1">
    <property type="entry name" value="POTASSIUM TRANSPORTER KIMA"/>
    <property type="match status" value="1"/>
</dbReference>
<comment type="caution">
    <text evidence="6">The sequence shown here is derived from an EMBL/GenBank/DDBJ whole genome shotgun (WGS) entry which is preliminary data.</text>
</comment>
<evidence type="ECO:0008006" key="8">
    <source>
        <dbReference type="Google" id="ProtNLM"/>
    </source>
</evidence>
<dbReference type="RefSeq" id="WP_390632511.1">
    <property type="nucleotide sequence ID" value="NZ_OCTY01000002.1"/>
</dbReference>
<dbReference type="PANTHER" id="PTHR47704">
    <property type="entry name" value="POTASSIUM TRANSPORTER KIMA"/>
    <property type="match status" value="1"/>
</dbReference>
<keyword evidence="7" id="KW-1185">Reference proteome</keyword>
<dbReference type="Gene3D" id="2.40.50.140">
    <property type="entry name" value="Nucleic acid-binding proteins"/>
    <property type="match status" value="1"/>
</dbReference>
<gene>
    <name evidence="6" type="ORF">MSIMFB_01696</name>
</gene>
<dbReference type="EMBL" id="OCTY01000002">
    <property type="protein sequence ID" value="SOJ54197.1"/>
    <property type="molecule type" value="Genomic_DNA"/>
</dbReference>
<feature type="transmembrane region" description="Helical" evidence="5">
    <location>
        <begin position="189"/>
        <end position="211"/>
    </location>
</feature>
<dbReference type="CDD" id="cd04488">
    <property type="entry name" value="RecG_wedge_OBF"/>
    <property type="match status" value="1"/>
</dbReference>
<dbReference type="GO" id="GO:0022857">
    <property type="term" value="F:transmembrane transporter activity"/>
    <property type="evidence" value="ECO:0007669"/>
    <property type="project" value="InterPro"/>
</dbReference>
<feature type="transmembrane region" description="Helical" evidence="5">
    <location>
        <begin position="377"/>
        <end position="397"/>
    </location>
</feature>
<evidence type="ECO:0000256" key="2">
    <source>
        <dbReference type="ARBA" id="ARBA00022692"/>
    </source>
</evidence>
<comment type="subcellular location">
    <subcellularLocation>
        <location evidence="1">Membrane</location>
        <topology evidence="1">Multi-pass membrane protein</topology>
    </subcellularLocation>
</comment>
<dbReference type="GO" id="GO:0016020">
    <property type="term" value="C:membrane"/>
    <property type="evidence" value="ECO:0007669"/>
    <property type="project" value="UniProtKB-SubCell"/>
</dbReference>
<organism evidence="6 7">
    <name type="scientific">Mycobacterium simulans</name>
    <dbReference type="NCBI Taxonomy" id="627089"/>
    <lineage>
        <taxon>Bacteria</taxon>
        <taxon>Bacillati</taxon>
        <taxon>Actinomycetota</taxon>
        <taxon>Actinomycetes</taxon>
        <taxon>Mycobacteriales</taxon>
        <taxon>Mycobacteriaceae</taxon>
        <taxon>Mycobacterium</taxon>
    </lineage>
</organism>
<evidence type="ECO:0000313" key="6">
    <source>
        <dbReference type="EMBL" id="SOJ54197.1"/>
    </source>
</evidence>
<dbReference type="Gene3D" id="1.20.1740.10">
    <property type="entry name" value="Amino acid/polyamine transporter I"/>
    <property type="match status" value="1"/>
</dbReference>